<organism evidence="2 3">
    <name type="scientific">Actinophytocola glycyrrhizae</name>
    <dbReference type="NCBI Taxonomy" id="2044873"/>
    <lineage>
        <taxon>Bacteria</taxon>
        <taxon>Bacillati</taxon>
        <taxon>Actinomycetota</taxon>
        <taxon>Actinomycetes</taxon>
        <taxon>Pseudonocardiales</taxon>
        <taxon>Pseudonocardiaceae</taxon>
    </lineage>
</organism>
<comment type="caution">
    <text evidence="2">The sequence shown here is derived from an EMBL/GenBank/DDBJ whole genome shotgun (WGS) entry which is preliminary data.</text>
</comment>
<dbReference type="RefSeq" id="WP_378059974.1">
    <property type="nucleotide sequence ID" value="NZ_JBHSIS010000020.1"/>
</dbReference>
<dbReference type="Proteomes" id="UP001595859">
    <property type="component" value="Unassembled WGS sequence"/>
</dbReference>
<evidence type="ECO:0000313" key="2">
    <source>
        <dbReference type="EMBL" id="MFC4857914.1"/>
    </source>
</evidence>
<evidence type="ECO:0000256" key="1">
    <source>
        <dbReference type="SAM" id="MobiDB-lite"/>
    </source>
</evidence>
<reference evidence="3" key="1">
    <citation type="journal article" date="2019" name="Int. J. Syst. Evol. Microbiol.">
        <title>The Global Catalogue of Microorganisms (GCM) 10K type strain sequencing project: providing services to taxonomists for standard genome sequencing and annotation.</title>
        <authorList>
            <consortium name="The Broad Institute Genomics Platform"/>
            <consortium name="The Broad Institute Genome Sequencing Center for Infectious Disease"/>
            <person name="Wu L."/>
            <person name="Ma J."/>
        </authorList>
    </citation>
    <scope>NUCLEOTIDE SEQUENCE [LARGE SCALE GENOMIC DNA]</scope>
    <source>
        <strain evidence="3">ZS-22-S1</strain>
    </source>
</reference>
<feature type="compositionally biased region" description="Basic residues" evidence="1">
    <location>
        <begin position="26"/>
        <end position="47"/>
    </location>
</feature>
<feature type="region of interest" description="Disordered" evidence="1">
    <location>
        <begin position="19"/>
        <end position="53"/>
    </location>
</feature>
<protein>
    <submittedName>
        <fullName evidence="2">Uncharacterized protein</fullName>
    </submittedName>
</protein>
<name>A0ABV9SB22_9PSEU</name>
<gene>
    <name evidence="2" type="ORF">ACFPCV_30815</name>
</gene>
<sequence>MAKRKKNIFDNMFDRADDISRDVRRAGRRSLGSRKKRKKGSTRKLAKRNNEELQALTEQMSLLVRHLAARPADSLRDTGRMTSPIDRQP</sequence>
<keyword evidence="3" id="KW-1185">Reference proteome</keyword>
<evidence type="ECO:0000313" key="3">
    <source>
        <dbReference type="Proteomes" id="UP001595859"/>
    </source>
</evidence>
<accession>A0ABV9SB22</accession>
<proteinExistence type="predicted"/>
<feature type="region of interest" description="Disordered" evidence="1">
    <location>
        <begin position="69"/>
        <end position="89"/>
    </location>
</feature>
<dbReference type="EMBL" id="JBHSIS010000020">
    <property type="protein sequence ID" value="MFC4857914.1"/>
    <property type="molecule type" value="Genomic_DNA"/>
</dbReference>